<dbReference type="STRING" id="937218.SAMN06297251_102181"/>
<accession>A0A1W1Z5Y0</accession>
<dbReference type="OrthoDB" id="7907072at2"/>
<organism evidence="2 3">
    <name type="scientific">Fulvimarina manganoxydans</name>
    <dbReference type="NCBI Taxonomy" id="937218"/>
    <lineage>
        <taxon>Bacteria</taxon>
        <taxon>Pseudomonadati</taxon>
        <taxon>Pseudomonadota</taxon>
        <taxon>Alphaproteobacteria</taxon>
        <taxon>Hyphomicrobiales</taxon>
        <taxon>Aurantimonadaceae</taxon>
        <taxon>Fulvimarina</taxon>
    </lineage>
</organism>
<proteinExistence type="predicted"/>
<dbReference type="Proteomes" id="UP000192656">
    <property type="component" value="Unassembled WGS sequence"/>
</dbReference>
<evidence type="ECO:0000313" key="3">
    <source>
        <dbReference type="Proteomes" id="UP000192656"/>
    </source>
</evidence>
<gene>
    <name evidence="2" type="ORF">SAMN06297251_102181</name>
</gene>
<dbReference type="AlphaFoldDB" id="A0A1W1Z5Y0"/>
<feature type="region of interest" description="Disordered" evidence="1">
    <location>
        <begin position="1"/>
        <end position="22"/>
    </location>
</feature>
<reference evidence="2 3" key="1">
    <citation type="submission" date="2017-04" db="EMBL/GenBank/DDBJ databases">
        <authorList>
            <person name="Afonso C.L."/>
            <person name="Miller P.J."/>
            <person name="Scott M.A."/>
            <person name="Spackman E."/>
            <person name="Goraichik I."/>
            <person name="Dimitrov K.M."/>
            <person name="Suarez D.L."/>
            <person name="Swayne D.E."/>
        </authorList>
    </citation>
    <scope>NUCLEOTIDE SEQUENCE [LARGE SCALE GENOMIC DNA]</scope>
    <source>
        <strain evidence="2 3">CGMCC 1.10972</strain>
    </source>
</reference>
<dbReference type="RefSeq" id="WP_084408636.1">
    <property type="nucleotide sequence ID" value="NZ_FWXR01000002.1"/>
</dbReference>
<evidence type="ECO:0000313" key="2">
    <source>
        <dbReference type="EMBL" id="SMC43531.1"/>
    </source>
</evidence>
<name>A0A1W1Z5Y0_9HYPH</name>
<protein>
    <submittedName>
        <fullName evidence="2">Uncharacterized protein</fullName>
    </submittedName>
</protein>
<keyword evidence="3" id="KW-1185">Reference proteome</keyword>
<dbReference type="EMBL" id="FWXR01000002">
    <property type="protein sequence ID" value="SMC43531.1"/>
    <property type="molecule type" value="Genomic_DNA"/>
</dbReference>
<evidence type="ECO:0000256" key="1">
    <source>
        <dbReference type="SAM" id="MobiDB-lite"/>
    </source>
</evidence>
<sequence>MATESLKHASFDHPTHGRFEDPAEVVRHSSLTREEKEEILARWKDEVGQGNEETGRKPGDAHTDLDKAVSDLAALKI</sequence>